<accession>A0A0K8TVQ5</accession>
<dbReference type="EMBL" id="GDHF01000382">
    <property type="protein sequence ID" value="JAI51932.1"/>
    <property type="molecule type" value="Transcribed_RNA"/>
</dbReference>
<dbReference type="PANTHER" id="PTHR46880">
    <property type="entry name" value="RAS-ASSOCIATING DOMAIN-CONTAINING PROTEIN"/>
    <property type="match status" value="1"/>
</dbReference>
<feature type="domain" description="HAT C-terminal dimerisation" evidence="1">
    <location>
        <begin position="118"/>
        <end position="201"/>
    </location>
</feature>
<evidence type="ECO:0000313" key="2">
    <source>
        <dbReference type="EMBL" id="JAI18559.1"/>
    </source>
</evidence>
<organism evidence="2">
    <name type="scientific">Bactrocera latifrons</name>
    <name type="common">Malaysian fruit fly</name>
    <name type="synonym">Chaetodacus latifrons</name>
    <dbReference type="NCBI Taxonomy" id="174628"/>
    <lineage>
        <taxon>Eukaryota</taxon>
        <taxon>Metazoa</taxon>
        <taxon>Ecdysozoa</taxon>
        <taxon>Arthropoda</taxon>
        <taxon>Hexapoda</taxon>
        <taxon>Insecta</taxon>
        <taxon>Pterygota</taxon>
        <taxon>Neoptera</taxon>
        <taxon>Endopterygota</taxon>
        <taxon>Diptera</taxon>
        <taxon>Brachycera</taxon>
        <taxon>Muscomorpha</taxon>
        <taxon>Tephritoidea</taxon>
        <taxon>Tephritidae</taxon>
        <taxon>Bactrocera</taxon>
        <taxon>Bactrocera</taxon>
    </lineage>
</organism>
<sequence length="223" mass="26259">MKIEYVSGLESLENINFHEKENYLPIEKICIGSKAEQHLQKNKLSFSDTVRIENSILNFYLELLQQIKKRFHFSRNDLKLLSIITPSRVLPDHQTQIEPLLYHFSNLFEFDEDVIVQQWKILRFSKLDLKRDMDIEDFWKQVSDHKNGMGEHCFKDLTNLVQNLITLPHSSAAAERQFSELNLIKTKLRNKLSLKTINNIILAKELCTSRKPNYVWSAAKENL</sequence>
<dbReference type="EMBL" id="GDHF01033755">
    <property type="protein sequence ID" value="JAI18559.1"/>
    <property type="molecule type" value="Transcribed_RNA"/>
</dbReference>
<dbReference type="SUPFAM" id="SSF53098">
    <property type="entry name" value="Ribonuclease H-like"/>
    <property type="match status" value="1"/>
</dbReference>
<protein>
    <recommendedName>
        <fullName evidence="1">HAT C-terminal dimerisation domain-containing protein</fullName>
    </recommendedName>
</protein>
<gene>
    <name evidence="4" type="ORF">c1_g1_i1</name>
    <name evidence="3" type="ORF">c1_g1_i2</name>
    <name evidence="2" type="ORF">c1_g1_i4</name>
</gene>
<reference evidence="2" key="1">
    <citation type="submission" date="2015-06" db="EMBL/GenBank/DDBJ databases">
        <authorList>
            <person name="Hoefler B.C."/>
            <person name="Straight P.D."/>
        </authorList>
    </citation>
    <scope>NUCLEOTIDE SEQUENCE</scope>
</reference>
<dbReference type="EMBL" id="GDHF01025127">
    <property type="protein sequence ID" value="JAI27187.1"/>
    <property type="molecule type" value="Transcribed_RNA"/>
</dbReference>
<dbReference type="AlphaFoldDB" id="A0A0K8TVQ5"/>
<name>A0A0K8TVQ5_BACLA</name>
<dbReference type="GO" id="GO:0046983">
    <property type="term" value="F:protein dimerization activity"/>
    <property type="evidence" value="ECO:0007669"/>
    <property type="project" value="InterPro"/>
</dbReference>
<evidence type="ECO:0000313" key="3">
    <source>
        <dbReference type="EMBL" id="JAI27187.1"/>
    </source>
</evidence>
<evidence type="ECO:0000259" key="1">
    <source>
        <dbReference type="Pfam" id="PF05699"/>
    </source>
</evidence>
<evidence type="ECO:0000313" key="4">
    <source>
        <dbReference type="EMBL" id="JAI51932.1"/>
    </source>
</evidence>
<proteinExistence type="predicted"/>
<dbReference type="Pfam" id="PF05699">
    <property type="entry name" value="Dimer_Tnp_hAT"/>
    <property type="match status" value="1"/>
</dbReference>
<dbReference type="PANTHER" id="PTHR46880:SF5">
    <property type="entry name" value="DUF4371 DOMAIN-CONTAINING PROTEIN"/>
    <property type="match status" value="1"/>
</dbReference>
<dbReference type="InterPro" id="IPR008906">
    <property type="entry name" value="HATC_C_dom"/>
</dbReference>
<dbReference type="InterPro" id="IPR012337">
    <property type="entry name" value="RNaseH-like_sf"/>
</dbReference>